<organism evidence="1 2">
    <name type="scientific">Caerostris extrusa</name>
    <name type="common">Bark spider</name>
    <name type="synonym">Caerostris bankana</name>
    <dbReference type="NCBI Taxonomy" id="172846"/>
    <lineage>
        <taxon>Eukaryota</taxon>
        <taxon>Metazoa</taxon>
        <taxon>Ecdysozoa</taxon>
        <taxon>Arthropoda</taxon>
        <taxon>Chelicerata</taxon>
        <taxon>Arachnida</taxon>
        <taxon>Araneae</taxon>
        <taxon>Araneomorphae</taxon>
        <taxon>Entelegynae</taxon>
        <taxon>Araneoidea</taxon>
        <taxon>Araneidae</taxon>
        <taxon>Caerostris</taxon>
    </lineage>
</organism>
<dbReference type="Proteomes" id="UP001054945">
    <property type="component" value="Unassembled WGS sequence"/>
</dbReference>
<gene>
    <name evidence="1" type="ORF">CEXT_115221</name>
</gene>
<dbReference type="AlphaFoldDB" id="A0AAV4Y3P9"/>
<name>A0AAV4Y3P9_CAEEX</name>
<dbReference type="EMBL" id="BPLR01018758">
    <property type="protein sequence ID" value="GIZ02086.1"/>
    <property type="molecule type" value="Genomic_DNA"/>
</dbReference>
<proteinExistence type="predicted"/>
<sequence>MVAKRLPQHHKVGVTRLGYYISKLAGGRHLEELGGVGRERGRQRAKGPLKIDARFGRHGYRRRHPIRATVAWEYRPEFSFRNWRNKKKNKVLKVPFLCQAQVTVVRVGMEGGGGGLKGWKRLVYFF</sequence>
<evidence type="ECO:0000313" key="1">
    <source>
        <dbReference type="EMBL" id="GIZ02086.1"/>
    </source>
</evidence>
<reference evidence="1 2" key="1">
    <citation type="submission" date="2021-06" db="EMBL/GenBank/DDBJ databases">
        <title>Caerostris extrusa draft genome.</title>
        <authorList>
            <person name="Kono N."/>
            <person name="Arakawa K."/>
        </authorList>
    </citation>
    <scope>NUCLEOTIDE SEQUENCE [LARGE SCALE GENOMIC DNA]</scope>
</reference>
<protein>
    <submittedName>
        <fullName evidence="1">Uncharacterized protein</fullName>
    </submittedName>
</protein>
<comment type="caution">
    <text evidence="1">The sequence shown here is derived from an EMBL/GenBank/DDBJ whole genome shotgun (WGS) entry which is preliminary data.</text>
</comment>
<evidence type="ECO:0000313" key="2">
    <source>
        <dbReference type="Proteomes" id="UP001054945"/>
    </source>
</evidence>
<keyword evidence="2" id="KW-1185">Reference proteome</keyword>
<accession>A0AAV4Y3P9</accession>